<organism evidence="2">
    <name type="scientific">marine metagenome</name>
    <dbReference type="NCBI Taxonomy" id="408172"/>
    <lineage>
        <taxon>unclassified sequences</taxon>
        <taxon>metagenomes</taxon>
        <taxon>ecological metagenomes</taxon>
    </lineage>
</organism>
<protein>
    <recommendedName>
        <fullName evidence="1">L,D-transpeptidase scaffold domain-containing protein</fullName>
    </recommendedName>
</protein>
<dbReference type="AlphaFoldDB" id="A0A382PLY6"/>
<proteinExistence type="predicted"/>
<reference evidence="2" key="1">
    <citation type="submission" date="2018-05" db="EMBL/GenBank/DDBJ databases">
        <authorList>
            <person name="Lanie J.A."/>
            <person name="Ng W.-L."/>
            <person name="Kazmierczak K.M."/>
            <person name="Andrzejewski T.M."/>
            <person name="Davidsen T.M."/>
            <person name="Wayne K.J."/>
            <person name="Tettelin H."/>
            <person name="Glass J.I."/>
            <person name="Rusch D."/>
            <person name="Podicherti R."/>
            <person name="Tsui H.-C.T."/>
            <person name="Winkler M.E."/>
        </authorList>
    </citation>
    <scope>NUCLEOTIDE SEQUENCE</scope>
</reference>
<sequence length="146" mass="15729">MVGALIALAVTLFAGCGALSHSDRTAPVDGGVALRRALRLVPVPIDERGRQRHEWLQHFYQRRGGQPAWTGVRGLRARADELLDELDDTAAHGLDPEAYGRTELHAAVARLRARPNDFDPESAAAVDIGLTAAFLACADDLRRGAV</sequence>
<evidence type="ECO:0000313" key="2">
    <source>
        <dbReference type="EMBL" id="SVC74399.1"/>
    </source>
</evidence>
<dbReference type="InterPro" id="IPR045380">
    <property type="entry name" value="LD_TPept_scaffold_dom"/>
</dbReference>
<dbReference type="Pfam" id="PF20142">
    <property type="entry name" value="Scaffold"/>
    <property type="match status" value="1"/>
</dbReference>
<evidence type="ECO:0000259" key="1">
    <source>
        <dbReference type="Pfam" id="PF20142"/>
    </source>
</evidence>
<gene>
    <name evidence="2" type="ORF">METZ01_LOCUS327253</name>
</gene>
<feature type="domain" description="L,D-transpeptidase scaffold" evidence="1">
    <location>
        <begin position="55"/>
        <end position="146"/>
    </location>
</feature>
<feature type="non-terminal residue" evidence="2">
    <location>
        <position position="146"/>
    </location>
</feature>
<accession>A0A382PLY6</accession>
<dbReference type="EMBL" id="UINC01108362">
    <property type="protein sequence ID" value="SVC74399.1"/>
    <property type="molecule type" value="Genomic_DNA"/>
</dbReference>
<name>A0A382PLY6_9ZZZZ</name>